<feature type="domain" description="ABC transmembrane type-1" evidence="8">
    <location>
        <begin position="59"/>
        <end position="241"/>
    </location>
</feature>
<comment type="subcellular location">
    <subcellularLocation>
        <location evidence="1 7">Cell membrane</location>
        <topology evidence="1 7">Multi-pass membrane protein</topology>
    </subcellularLocation>
</comment>
<dbReference type="Gene3D" id="1.10.3720.10">
    <property type="entry name" value="MetI-like"/>
    <property type="match status" value="1"/>
</dbReference>
<evidence type="ECO:0000256" key="6">
    <source>
        <dbReference type="ARBA" id="ARBA00023136"/>
    </source>
</evidence>
<dbReference type="PANTHER" id="PTHR30151">
    <property type="entry name" value="ALKANE SULFONATE ABC TRANSPORTER-RELATED, MEMBRANE SUBUNIT"/>
    <property type="match status" value="1"/>
</dbReference>
<dbReference type="AlphaFoldDB" id="A0A1I3UFT2"/>
<feature type="transmembrane region" description="Helical" evidence="7">
    <location>
        <begin position="66"/>
        <end position="86"/>
    </location>
</feature>
<accession>A0A1I3UFT2</accession>
<dbReference type="InterPro" id="IPR000515">
    <property type="entry name" value="MetI-like"/>
</dbReference>
<keyword evidence="2 7" id="KW-0813">Transport</keyword>
<dbReference type="OrthoDB" id="8443696at2"/>
<keyword evidence="10" id="KW-1185">Reference proteome</keyword>
<dbReference type="PROSITE" id="PS50928">
    <property type="entry name" value="ABC_TM1"/>
    <property type="match status" value="1"/>
</dbReference>
<dbReference type="GO" id="GO:0055085">
    <property type="term" value="P:transmembrane transport"/>
    <property type="evidence" value="ECO:0007669"/>
    <property type="project" value="InterPro"/>
</dbReference>
<feature type="transmembrane region" description="Helical" evidence="7">
    <location>
        <begin position="174"/>
        <end position="200"/>
    </location>
</feature>
<feature type="transmembrane region" description="Helical" evidence="7">
    <location>
        <begin position="93"/>
        <end position="117"/>
    </location>
</feature>
<evidence type="ECO:0000256" key="5">
    <source>
        <dbReference type="ARBA" id="ARBA00022989"/>
    </source>
</evidence>
<keyword evidence="6 7" id="KW-0472">Membrane</keyword>
<sequence length="253" mass="27948">MARETTGTGPMTALSLAALIGLWALTSWLKADPMVLPSPMQVFAVLTELIRSGALWPDMLTTLTRVTVAFTLAMVLGSALGIALGLSTRLDHFLGTWVTIFLNLPALVLIVLCYLWIGLNETAAITAVTLNKLAQVTVTLRDGTRTRDIRLTDMAMSYGMPAGDRLRHVILPQLAPYFAIAGRNGLAMIWKVVLVVEFLGRSSGIGFRIHLYFQNFETAHVLAYALSFIMVMLMIEWTMIQPWERAAGRWRPA</sequence>
<evidence type="ECO:0000313" key="10">
    <source>
        <dbReference type="Proteomes" id="UP000199630"/>
    </source>
</evidence>
<keyword evidence="4 7" id="KW-0812">Transmembrane</keyword>
<evidence type="ECO:0000256" key="4">
    <source>
        <dbReference type="ARBA" id="ARBA00022692"/>
    </source>
</evidence>
<organism evidence="9 10">
    <name type="scientific">Celeribacter neptunius</name>
    <dbReference type="NCBI Taxonomy" id="588602"/>
    <lineage>
        <taxon>Bacteria</taxon>
        <taxon>Pseudomonadati</taxon>
        <taxon>Pseudomonadota</taxon>
        <taxon>Alphaproteobacteria</taxon>
        <taxon>Rhodobacterales</taxon>
        <taxon>Roseobacteraceae</taxon>
        <taxon>Celeribacter</taxon>
    </lineage>
</organism>
<dbReference type="InterPro" id="IPR035906">
    <property type="entry name" value="MetI-like_sf"/>
</dbReference>
<dbReference type="Pfam" id="PF00528">
    <property type="entry name" value="BPD_transp_1"/>
    <property type="match status" value="1"/>
</dbReference>
<dbReference type="SUPFAM" id="SSF161098">
    <property type="entry name" value="MetI-like"/>
    <property type="match status" value="1"/>
</dbReference>
<keyword evidence="5 7" id="KW-1133">Transmembrane helix</keyword>
<dbReference type="CDD" id="cd06261">
    <property type="entry name" value="TM_PBP2"/>
    <property type="match status" value="1"/>
</dbReference>
<reference evidence="10" key="1">
    <citation type="submission" date="2016-10" db="EMBL/GenBank/DDBJ databases">
        <authorList>
            <person name="Varghese N."/>
            <person name="Submissions S."/>
        </authorList>
    </citation>
    <scope>NUCLEOTIDE SEQUENCE [LARGE SCALE GENOMIC DNA]</scope>
    <source>
        <strain evidence="10">DSM 26471</strain>
    </source>
</reference>
<evidence type="ECO:0000256" key="3">
    <source>
        <dbReference type="ARBA" id="ARBA00022475"/>
    </source>
</evidence>
<comment type="similarity">
    <text evidence="7">Belongs to the binding-protein-dependent transport system permease family.</text>
</comment>
<dbReference type="Proteomes" id="UP000199630">
    <property type="component" value="Unassembled WGS sequence"/>
</dbReference>
<evidence type="ECO:0000256" key="7">
    <source>
        <dbReference type="RuleBase" id="RU363032"/>
    </source>
</evidence>
<dbReference type="RefSeq" id="WP_090061547.1">
    <property type="nucleotide sequence ID" value="NZ_FORH01000006.1"/>
</dbReference>
<evidence type="ECO:0000259" key="8">
    <source>
        <dbReference type="PROSITE" id="PS50928"/>
    </source>
</evidence>
<feature type="transmembrane region" description="Helical" evidence="7">
    <location>
        <begin position="221"/>
        <end position="240"/>
    </location>
</feature>
<evidence type="ECO:0000256" key="2">
    <source>
        <dbReference type="ARBA" id="ARBA00022448"/>
    </source>
</evidence>
<gene>
    <name evidence="9" type="ORF">SAMN04487991_3031</name>
</gene>
<dbReference type="GO" id="GO:0005886">
    <property type="term" value="C:plasma membrane"/>
    <property type="evidence" value="ECO:0007669"/>
    <property type="project" value="UniProtKB-SubCell"/>
</dbReference>
<keyword evidence="3" id="KW-1003">Cell membrane</keyword>
<dbReference type="STRING" id="588602.SAMN04487991_3031"/>
<dbReference type="PANTHER" id="PTHR30151:SF38">
    <property type="entry name" value="ALIPHATIC SULFONATES TRANSPORT PERMEASE PROTEIN SSUC-RELATED"/>
    <property type="match status" value="1"/>
</dbReference>
<proteinExistence type="inferred from homology"/>
<evidence type="ECO:0000313" key="9">
    <source>
        <dbReference type="EMBL" id="SFJ81735.1"/>
    </source>
</evidence>
<name>A0A1I3UFT2_9RHOB</name>
<evidence type="ECO:0000256" key="1">
    <source>
        <dbReference type="ARBA" id="ARBA00004651"/>
    </source>
</evidence>
<dbReference type="EMBL" id="FORH01000006">
    <property type="protein sequence ID" value="SFJ81735.1"/>
    <property type="molecule type" value="Genomic_DNA"/>
</dbReference>
<protein>
    <submittedName>
        <fullName evidence="9">NitT/TauT family transport system permease protein</fullName>
    </submittedName>
</protein>